<organism evidence="8 9">
    <name type="scientific">Tribolium castaneum</name>
    <name type="common">Red flour beetle</name>
    <dbReference type="NCBI Taxonomy" id="7070"/>
    <lineage>
        <taxon>Eukaryota</taxon>
        <taxon>Metazoa</taxon>
        <taxon>Ecdysozoa</taxon>
        <taxon>Arthropoda</taxon>
        <taxon>Hexapoda</taxon>
        <taxon>Insecta</taxon>
        <taxon>Pterygota</taxon>
        <taxon>Neoptera</taxon>
        <taxon>Endopterygota</taxon>
        <taxon>Coleoptera</taxon>
        <taxon>Polyphaga</taxon>
        <taxon>Cucujiformia</taxon>
        <taxon>Tenebrionidae</taxon>
        <taxon>Tenebrionidae incertae sedis</taxon>
        <taxon>Tribolium</taxon>
    </lineage>
</organism>
<evidence type="ECO:0000256" key="2">
    <source>
        <dbReference type="ARBA" id="ARBA00022692"/>
    </source>
</evidence>
<evidence type="ECO:0000256" key="6">
    <source>
        <dbReference type="SAM" id="Phobius"/>
    </source>
</evidence>
<evidence type="ECO:0000256" key="5">
    <source>
        <dbReference type="SAM" id="MobiDB-lite"/>
    </source>
</evidence>
<evidence type="ECO:0000256" key="1">
    <source>
        <dbReference type="ARBA" id="ARBA00004370"/>
    </source>
</evidence>
<evidence type="ECO:0000313" key="9">
    <source>
        <dbReference type="Proteomes" id="UP000007266"/>
    </source>
</evidence>
<keyword evidence="2 6" id="KW-0812">Transmembrane</keyword>
<sequence>MSYTCVSKSSELSDSDSDNSCQTRRHPYNTRLSTKSSNVQQSCTPKRVNRTRRSSPYKFRERKINEAVTALSNNNMDYCCQPGPPLRRIRNSSPFCTFLLFCFYLLLLAGAFFVIYSQYLITKEVGKLKEDITKMKGGPNRREDPHAKLSQELDKKCSETLKLLLKDPVGRPDFALESSGGKVLSVEAAPYSNPKSLFGFSLCEGDHGPSSMIQATTAPGQCWAFKGQTGKAVLQLIDYVLIDSVTLEHIPPTISPSGGIDSAPKDFKLWGLEKPNGAKLFLGEFRYTAEGGTVQTFNVNNVSSFYKYVEFEIVTNHGNKDFTCVYRIRLHGTARKYG</sequence>
<dbReference type="AlphaFoldDB" id="D6WWR3"/>
<evidence type="ECO:0000259" key="7">
    <source>
        <dbReference type="PROSITE" id="PS51469"/>
    </source>
</evidence>
<dbReference type="InParanoid" id="D6WWR3"/>
<dbReference type="PANTHER" id="PTHR12911">
    <property type="entry name" value="SAD1/UNC-84-LIKE PROTEIN-RELATED"/>
    <property type="match status" value="1"/>
</dbReference>
<feature type="domain" description="SUN" evidence="7">
    <location>
        <begin position="149"/>
        <end position="335"/>
    </location>
</feature>
<feature type="compositionally biased region" description="Polar residues" evidence="5">
    <location>
        <begin position="30"/>
        <end position="44"/>
    </location>
</feature>
<dbReference type="eggNOG" id="KOG2687">
    <property type="taxonomic scope" value="Eukaryota"/>
</dbReference>
<dbReference type="OMA" id="REDPHAK"/>
<dbReference type="EMBL" id="KQ971361">
    <property type="protein sequence ID" value="EFA08092.2"/>
    <property type="molecule type" value="Genomic_DNA"/>
</dbReference>
<dbReference type="PANTHER" id="PTHR12911:SF8">
    <property type="entry name" value="KLAROID PROTEIN-RELATED"/>
    <property type="match status" value="1"/>
</dbReference>
<dbReference type="STRING" id="7070.D6WWR3"/>
<dbReference type="KEGG" id="tca:103313977"/>
<dbReference type="InterPro" id="IPR045119">
    <property type="entry name" value="SUN1-5"/>
</dbReference>
<keyword evidence="4 6" id="KW-0472">Membrane</keyword>
<feature type="region of interest" description="Disordered" evidence="5">
    <location>
        <begin position="1"/>
        <end position="55"/>
    </location>
</feature>
<dbReference type="InterPro" id="IPR012919">
    <property type="entry name" value="SUN_dom"/>
</dbReference>
<protein>
    <submittedName>
        <fullName evidence="8">SUN domain-containing protein 3-like Protein</fullName>
    </submittedName>
</protein>
<comment type="subcellular location">
    <subcellularLocation>
        <location evidence="1">Membrane</location>
    </subcellularLocation>
</comment>
<evidence type="ECO:0000256" key="4">
    <source>
        <dbReference type="ARBA" id="ARBA00023136"/>
    </source>
</evidence>
<reference evidence="8 9" key="2">
    <citation type="journal article" date="2010" name="Nucleic Acids Res.">
        <title>BeetleBase in 2010: revisions to provide comprehensive genomic information for Tribolium castaneum.</title>
        <authorList>
            <person name="Kim H.S."/>
            <person name="Murphy T."/>
            <person name="Xia J."/>
            <person name="Caragea D."/>
            <person name="Park Y."/>
            <person name="Beeman R.W."/>
            <person name="Lorenzen M.D."/>
            <person name="Butcher S."/>
            <person name="Manak J.R."/>
            <person name="Brown S.J."/>
        </authorList>
    </citation>
    <scope>GENOME REANNOTATION</scope>
    <source>
        <strain evidence="8 9">Georgia GA2</strain>
    </source>
</reference>
<name>D6WWR3_TRICA</name>
<dbReference type="GO" id="GO:0043495">
    <property type="term" value="F:protein-membrane adaptor activity"/>
    <property type="evidence" value="ECO:0000318"/>
    <property type="project" value="GO_Central"/>
</dbReference>
<dbReference type="PROSITE" id="PS51469">
    <property type="entry name" value="SUN"/>
    <property type="match status" value="1"/>
</dbReference>
<dbReference type="GO" id="GO:0034993">
    <property type="term" value="C:meiotic nuclear membrane microtubule tethering complex"/>
    <property type="evidence" value="ECO:0000318"/>
    <property type="project" value="GO_Central"/>
</dbReference>
<feature type="transmembrane region" description="Helical" evidence="6">
    <location>
        <begin position="95"/>
        <end position="116"/>
    </location>
</feature>
<reference evidence="8 9" key="1">
    <citation type="journal article" date="2008" name="Nature">
        <title>The genome of the model beetle and pest Tribolium castaneum.</title>
        <authorList>
            <consortium name="Tribolium Genome Sequencing Consortium"/>
            <person name="Richards S."/>
            <person name="Gibbs R.A."/>
            <person name="Weinstock G.M."/>
            <person name="Brown S.J."/>
            <person name="Denell R."/>
            <person name="Beeman R.W."/>
            <person name="Gibbs R."/>
            <person name="Beeman R.W."/>
            <person name="Brown S.J."/>
            <person name="Bucher G."/>
            <person name="Friedrich M."/>
            <person name="Grimmelikhuijzen C.J."/>
            <person name="Klingler M."/>
            <person name="Lorenzen M."/>
            <person name="Richards S."/>
            <person name="Roth S."/>
            <person name="Schroder R."/>
            <person name="Tautz D."/>
            <person name="Zdobnov E.M."/>
            <person name="Muzny D."/>
            <person name="Gibbs R.A."/>
            <person name="Weinstock G.M."/>
            <person name="Attaway T."/>
            <person name="Bell S."/>
            <person name="Buhay C.J."/>
            <person name="Chandrabose M.N."/>
            <person name="Chavez D."/>
            <person name="Clerk-Blankenburg K.P."/>
            <person name="Cree A."/>
            <person name="Dao M."/>
            <person name="Davis C."/>
            <person name="Chacko J."/>
            <person name="Dinh H."/>
            <person name="Dugan-Rocha S."/>
            <person name="Fowler G."/>
            <person name="Garner T.T."/>
            <person name="Garnes J."/>
            <person name="Gnirke A."/>
            <person name="Hawes A."/>
            <person name="Hernandez J."/>
            <person name="Hines S."/>
            <person name="Holder M."/>
            <person name="Hume J."/>
            <person name="Jhangiani S.N."/>
            <person name="Joshi V."/>
            <person name="Khan Z.M."/>
            <person name="Jackson L."/>
            <person name="Kovar C."/>
            <person name="Kowis A."/>
            <person name="Lee S."/>
            <person name="Lewis L.R."/>
            <person name="Margolis J."/>
            <person name="Morgan M."/>
            <person name="Nazareth L.V."/>
            <person name="Nguyen N."/>
            <person name="Okwuonu G."/>
            <person name="Parker D."/>
            <person name="Richards S."/>
            <person name="Ruiz S.J."/>
            <person name="Santibanez J."/>
            <person name="Savard J."/>
            <person name="Scherer S.E."/>
            <person name="Schneider B."/>
            <person name="Sodergren E."/>
            <person name="Tautz D."/>
            <person name="Vattahil S."/>
            <person name="Villasana D."/>
            <person name="White C.S."/>
            <person name="Wright R."/>
            <person name="Park Y."/>
            <person name="Beeman R.W."/>
            <person name="Lord J."/>
            <person name="Oppert B."/>
            <person name="Lorenzen M."/>
            <person name="Brown S."/>
            <person name="Wang L."/>
            <person name="Savard J."/>
            <person name="Tautz D."/>
            <person name="Richards S."/>
            <person name="Weinstock G."/>
            <person name="Gibbs R.A."/>
            <person name="Liu Y."/>
            <person name="Worley K."/>
            <person name="Weinstock G."/>
            <person name="Elsik C.G."/>
            <person name="Reese J.T."/>
            <person name="Elhaik E."/>
            <person name="Landan G."/>
            <person name="Graur D."/>
            <person name="Arensburger P."/>
            <person name="Atkinson P."/>
            <person name="Beeman R.W."/>
            <person name="Beidler J."/>
            <person name="Brown S.J."/>
            <person name="Demuth J.P."/>
            <person name="Drury D.W."/>
            <person name="Du Y.Z."/>
            <person name="Fujiwara H."/>
            <person name="Lorenzen M."/>
            <person name="Maselli V."/>
            <person name="Osanai M."/>
            <person name="Park Y."/>
            <person name="Robertson H.M."/>
            <person name="Tu Z."/>
            <person name="Wang J.J."/>
            <person name="Wang S."/>
            <person name="Richards S."/>
            <person name="Song H."/>
            <person name="Zhang L."/>
            <person name="Sodergren E."/>
            <person name="Werner D."/>
            <person name="Stanke M."/>
            <person name="Morgenstern B."/>
            <person name="Solovyev V."/>
            <person name="Kosarev P."/>
            <person name="Brown G."/>
            <person name="Chen H.C."/>
            <person name="Ermolaeva O."/>
            <person name="Hlavina W."/>
            <person name="Kapustin Y."/>
            <person name="Kiryutin B."/>
            <person name="Kitts P."/>
            <person name="Maglott D."/>
            <person name="Pruitt K."/>
            <person name="Sapojnikov V."/>
            <person name="Souvorov A."/>
            <person name="Mackey A.J."/>
            <person name="Waterhouse R.M."/>
            <person name="Wyder S."/>
            <person name="Zdobnov E.M."/>
            <person name="Zdobnov E.M."/>
            <person name="Wyder S."/>
            <person name="Kriventseva E.V."/>
            <person name="Kadowaki T."/>
            <person name="Bork P."/>
            <person name="Aranda M."/>
            <person name="Bao R."/>
            <person name="Beermann A."/>
            <person name="Berns N."/>
            <person name="Bolognesi R."/>
            <person name="Bonneton F."/>
            <person name="Bopp D."/>
            <person name="Brown S.J."/>
            <person name="Bucher G."/>
            <person name="Butts T."/>
            <person name="Chaumot A."/>
            <person name="Denell R.E."/>
            <person name="Ferrier D.E."/>
            <person name="Friedrich M."/>
            <person name="Gordon C.M."/>
            <person name="Jindra M."/>
            <person name="Klingler M."/>
            <person name="Lan Q."/>
            <person name="Lattorff H.M."/>
            <person name="Laudet V."/>
            <person name="von Levetsow C."/>
            <person name="Liu Z."/>
            <person name="Lutz R."/>
            <person name="Lynch J.A."/>
            <person name="da Fonseca R.N."/>
            <person name="Posnien N."/>
            <person name="Reuter R."/>
            <person name="Roth S."/>
            <person name="Savard J."/>
            <person name="Schinko J.B."/>
            <person name="Schmitt C."/>
            <person name="Schoppmeier M."/>
            <person name="Schroder R."/>
            <person name="Shippy T.D."/>
            <person name="Simonnet F."/>
            <person name="Marques-Souza H."/>
            <person name="Tautz D."/>
            <person name="Tomoyasu Y."/>
            <person name="Trauner J."/>
            <person name="Van der Zee M."/>
            <person name="Vervoort M."/>
            <person name="Wittkopp N."/>
            <person name="Wimmer E.A."/>
            <person name="Yang X."/>
            <person name="Jones A.K."/>
            <person name="Sattelle D.B."/>
            <person name="Ebert P.R."/>
            <person name="Nelson D."/>
            <person name="Scott J.G."/>
            <person name="Beeman R.W."/>
            <person name="Muthukrishnan S."/>
            <person name="Kramer K.J."/>
            <person name="Arakane Y."/>
            <person name="Beeman R.W."/>
            <person name="Zhu Q."/>
            <person name="Hogenkamp D."/>
            <person name="Dixit R."/>
            <person name="Oppert B."/>
            <person name="Jiang H."/>
            <person name="Zou Z."/>
            <person name="Marshall J."/>
            <person name="Elpidina E."/>
            <person name="Vinokurov K."/>
            <person name="Oppert C."/>
            <person name="Zou Z."/>
            <person name="Evans J."/>
            <person name="Lu Z."/>
            <person name="Zhao P."/>
            <person name="Sumathipala N."/>
            <person name="Altincicek B."/>
            <person name="Vilcinskas A."/>
            <person name="Williams M."/>
            <person name="Hultmark D."/>
            <person name="Hetru C."/>
            <person name="Jiang H."/>
            <person name="Grimmelikhuijzen C.J."/>
            <person name="Hauser F."/>
            <person name="Cazzamali G."/>
            <person name="Williamson M."/>
            <person name="Park Y."/>
            <person name="Li B."/>
            <person name="Tanaka Y."/>
            <person name="Predel R."/>
            <person name="Neupert S."/>
            <person name="Schachtner J."/>
            <person name="Verleyen P."/>
            <person name="Raible F."/>
            <person name="Bork P."/>
            <person name="Friedrich M."/>
            <person name="Walden K.K."/>
            <person name="Robertson H.M."/>
            <person name="Angeli S."/>
            <person name="Foret S."/>
            <person name="Bucher G."/>
            <person name="Schuetz S."/>
            <person name="Maleszka R."/>
            <person name="Wimmer E.A."/>
            <person name="Beeman R.W."/>
            <person name="Lorenzen M."/>
            <person name="Tomoyasu Y."/>
            <person name="Miller S.C."/>
            <person name="Grossmann D."/>
            <person name="Bucher G."/>
        </authorList>
    </citation>
    <scope>NUCLEOTIDE SEQUENCE [LARGE SCALE GENOMIC DNA]</scope>
    <source>
        <strain evidence="8 9">Georgia GA2</strain>
    </source>
</reference>
<gene>
    <name evidence="8" type="primary">AUGUSTUS-3.0.2_05696</name>
    <name evidence="8" type="ORF">TcasGA2_TC005696</name>
</gene>
<keyword evidence="9" id="KW-1185">Reference proteome</keyword>
<dbReference type="Proteomes" id="UP000007266">
    <property type="component" value="Linkage group 8"/>
</dbReference>
<dbReference type="Gene3D" id="2.60.120.260">
    <property type="entry name" value="Galactose-binding domain-like"/>
    <property type="match status" value="1"/>
</dbReference>
<dbReference type="GO" id="GO:0005635">
    <property type="term" value="C:nuclear envelope"/>
    <property type="evidence" value="ECO:0000318"/>
    <property type="project" value="GO_Central"/>
</dbReference>
<dbReference type="HOGENOM" id="CLU_736373_0_0_1"/>
<keyword evidence="3 6" id="KW-1133">Transmembrane helix</keyword>
<dbReference type="FunCoup" id="D6WWR3">
    <property type="interactions" value="1"/>
</dbReference>
<evidence type="ECO:0000256" key="3">
    <source>
        <dbReference type="ARBA" id="ARBA00022989"/>
    </source>
</evidence>
<evidence type="ECO:0000313" key="8">
    <source>
        <dbReference type="EMBL" id="EFA08092.2"/>
    </source>
</evidence>
<dbReference type="Pfam" id="PF07738">
    <property type="entry name" value="Sad1_UNC"/>
    <property type="match status" value="1"/>
</dbReference>
<accession>D6WWR3</accession>
<proteinExistence type="predicted"/>
<dbReference type="OrthoDB" id="342281at2759"/>